<feature type="chain" id="PRO_5002078260" description="Phospholipase B1, membrane-associated" evidence="1">
    <location>
        <begin position="26"/>
        <end position="307"/>
    </location>
</feature>
<gene>
    <name evidence="2" type="ORF">Tcan_11685</name>
</gene>
<evidence type="ECO:0008006" key="4">
    <source>
        <dbReference type="Google" id="ProtNLM"/>
    </source>
</evidence>
<comment type="caution">
    <text evidence="2">The sequence shown here is derived from an EMBL/GenBank/DDBJ whole genome shotgun (WGS) entry which is preliminary data.</text>
</comment>
<dbReference type="InterPro" id="IPR001087">
    <property type="entry name" value="GDSL"/>
</dbReference>
<keyword evidence="3" id="KW-1185">Reference proteome</keyword>
<dbReference type="EMBL" id="JPKZ01001761">
    <property type="protein sequence ID" value="KHN80155.1"/>
    <property type="molecule type" value="Genomic_DNA"/>
</dbReference>
<protein>
    <recommendedName>
        <fullName evidence="4">Phospholipase B1, membrane-associated</fullName>
    </recommendedName>
</protein>
<evidence type="ECO:0000313" key="3">
    <source>
        <dbReference type="Proteomes" id="UP000031036"/>
    </source>
</evidence>
<dbReference type="AlphaFoldDB" id="A0A0B2VGR9"/>
<dbReference type="GO" id="GO:0016788">
    <property type="term" value="F:hydrolase activity, acting on ester bonds"/>
    <property type="evidence" value="ECO:0007669"/>
    <property type="project" value="InterPro"/>
</dbReference>
<evidence type="ECO:0000313" key="2">
    <source>
        <dbReference type="EMBL" id="KHN80155.1"/>
    </source>
</evidence>
<dbReference type="Gene3D" id="3.40.50.1110">
    <property type="entry name" value="SGNH hydrolase"/>
    <property type="match status" value="1"/>
</dbReference>
<dbReference type="SUPFAM" id="SSF52266">
    <property type="entry name" value="SGNH hydrolase"/>
    <property type="match status" value="2"/>
</dbReference>
<name>A0A0B2VGR9_TOXCA</name>
<evidence type="ECO:0000256" key="1">
    <source>
        <dbReference type="SAM" id="SignalP"/>
    </source>
</evidence>
<organism evidence="2 3">
    <name type="scientific">Toxocara canis</name>
    <name type="common">Canine roundworm</name>
    <dbReference type="NCBI Taxonomy" id="6265"/>
    <lineage>
        <taxon>Eukaryota</taxon>
        <taxon>Metazoa</taxon>
        <taxon>Ecdysozoa</taxon>
        <taxon>Nematoda</taxon>
        <taxon>Chromadorea</taxon>
        <taxon>Rhabditida</taxon>
        <taxon>Spirurina</taxon>
        <taxon>Ascaridomorpha</taxon>
        <taxon>Ascaridoidea</taxon>
        <taxon>Toxocaridae</taxon>
        <taxon>Toxocara</taxon>
    </lineage>
</organism>
<feature type="signal peptide" evidence="1">
    <location>
        <begin position="1"/>
        <end position="25"/>
    </location>
</feature>
<dbReference type="Proteomes" id="UP000031036">
    <property type="component" value="Unassembled WGS sequence"/>
</dbReference>
<dbReference type="Pfam" id="PF00657">
    <property type="entry name" value="Lipase_GDSL"/>
    <property type="match status" value="1"/>
</dbReference>
<dbReference type="OMA" id="LVHHKIA"/>
<reference evidence="2 3" key="1">
    <citation type="submission" date="2014-11" db="EMBL/GenBank/DDBJ databases">
        <title>Genetic blueprint of the zoonotic pathogen Toxocara canis.</title>
        <authorList>
            <person name="Zhu X.-Q."/>
            <person name="Korhonen P.K."/>
            <person name="Cai H."/>
            <person name="Young N.D."/>
            <person name="Nejsum P."/>
            <person name="von Samson-Himmelstjerna G."/>
            <person name="Boag P.R."/>
            <person name="Tan P."/>
            <person name="Li Q."/>
            <person name="Min J."/>
            <person name="Yang Y."/>
            <person name="Wang X."/>
            <person name="Fang X."/>
            <person name="Hall R.S."/>
            <person name="Hofmann A."/>
            <person name="Sternberg P.W."/>
            <person name="Jex A.R."/>
            <person name="Gasser R.B."/>
        </authorList>
    </citation>
    <scope>NUCLEOTIDE SEQUENCE [LARGE SCALE GENOMIC DNA]</scope>
    <source>
        <strain evidence="2">PN_DK_2014</strain>
    </source>
</reference>
<accession>A0A0B2VGR9</accession>
<dbReference type="OrthoDB" id="1600564at2759"/>
<dbReference type="InterPro" id="IPR036514">
    <property type="entry name" value="SGNH_hydro_sf"/>
</dbReference>
<sequence>MWPQRCVSLKLTIEIILIFTSHVTSVKYSHKPHSVLCSQLTVFGDSLSDDGIEVDENSHGFVRNSNGPVWPEYLNKMLACDKYVNYAHSGAKSGYDNVYFSGWSGVLWQIESFLANSPAIPPGQLTSKTSFLTVPNSHFGFLYAELRDSLTILQSGGILDFLSGEDEEGPIIENISRAVLTLFNSINTGTIIVMNLADLSSAPGVRAVENSDELSEKIAQHVSTTNSKLSKTVFGKTRDVPIVGLFDLNTAVFDSSRRLNLTDPFTHHRANTTWRHIYKYAYHDLWNPSTFVHHAIAERLVKFLEDL</sequence>
<keyword evidence="1" id="KW-0732">Signal</keyword>
<proteinExistence type="predicted"/>